<keyword evidence="2" id="KW-1185">Reference proteome</keyword>
<dbReference type="GO" id="GO:0045927">
    <property type="term" value="P:positive regulation of growth"/>
    <property type="evidence" value="ECO:0007669"/>
    <property type="project" value="InterPro"/>
</dbReference>
<reference evidence="1" key="1">
    <citation type="submission" date="2018-05" db="EMBL/GenBank/DDBJ databases">
        <title>Draft genome of Mucuna pruriens seed.</title>
        <authorList>
            <person name="Nnadi N.E."/>
            <person name="Vos R."/>
            <person name="Hasami M.H."/>
            <person name="Devisetty U.K."/>
            <person name="Aguiy J.C."/>
        </authorList>
    </citation>
    <scope>NUCLEOTIDE SEQUENCE [LARGE SCALE GENOMIC DNA]</scope>
    <source>
        <strain evidence="1">JCA_2017</strain>
    </source>
</reference>
<dbReference type="Proteomes" id="UP000257109">
    <property type="component" value="Unassembled WGS sequence"/>
</dbReference>
<dbReference type="AlphaFoldDB" id="A0A371F2Q5"/>
<organism evidence="1 2">
    <name type="scientific">Mucuna pruriens</name>
    <name type="common">Velvet bean</name>
    <name type="synonym">Dolichos pruriens</name>
    <dbReference type="NCBI Taxonomy" id="157652"/>
    <lineage>
        <taxon>Eukaryota</taxon>
        <taxon>Viridiplantae</taxon>
        <taxon>Streptophyta</taxon>
        <taxon>Embryophyta</taxon>
        <taxon>Tracheophyta</taxon>
        <taxon>Spermatophyta</taxon>
        <taxon>Magnoliopsida</taxon>
        <taxon>eudicotyledons</taxon>
        <taxon>Gunneridae</taxon>
        <taxon>Pentapetalae</taxon>
        <taxon>rosids</taxon>
        <taxon>fabids</taxon>
        <taxon>Fabales</taxon>
        <taxon>Fabaceae</taxon>
        <taxon>Papilionoideae</taxon>
        <taxon>50 kb inversion clade</taxon>
        <taxon>NPAAA clade</taxon>
        <taxon>indigoferoid/millettioid clade</taxon>
        <taxon>Phaseoleae</taxon>
        <taxon>Mucuna</taxon>
    </lineage>
</organism>
<evidence type="ECO:0000313" key="2">
    <source>
        <dbReference type="Proteomes" id="UP000257109"/>
    </source>
</evidence>
<dbReference type="EMBL" id="QJKJ01010856">
    <property type="protein sequence ID" value="RDX72577.1"/>
    <property type="molecule type" value="Genomic_DNA"/>
</dbReference>
<dbReference type="STRING" id="157652.A0A371F2Q5"/>
<dbReference type="PANTHER" id="PTHR31730:SF18">
    <property type="entry name" value="PROTEIN PSK SIMULATOR 2"/>
    <property type="match status" value="1"/>
</dbReference>
<dbReference type="InterPro" id="IPR045021">
    <property type="entry name" value="PSI1/2/3"/>
</dbReference>
<name>A0A371F2Q5_MUCPR</name>
<evidence type="ECO:0000313" key="1">
    <source>
        <dbReference type="EMBL" id="RDX72577.1"/>
    </source>
</evidence>
<dbReference type="OrthoDB" id="2020544at2759"/>
<gene>
    <name evidence="1" type="ORF">CR513_47917</name>
</gene>
<sequence length="194" mass="22053">MDKILHWLVPFATNTIKAHQGFGCVGEWASSGNNFGDNTSKENLIRLQTFYYANKRKIDVYIIELLAWLHHLVRFVKSRQNTLRPMPRPSPPKGLELQSNMRQFLTLSMENSNKLPGTQISQDDRRLLEEVISRTNNPRLSKSEDLGLAKTRQVNHSHVTKSAGSSPAKECFSTTPVFNHQNYNVLDIMDGLGC</sequence>
<protein>
    <submittedName>
        <fullName evidence="1">Uncharacterized protein</fullName>
    </submittedName>
</protein>
<dbReference type="PANTHER" id="PTHR31730">
    <property type="entry name" value="OS01G0873900 PROTEIN"/>
    <property type="match status" value="1"/>
</dbReference>
<proteinExistence type="predicted"/>
<comment type="caution">
    <text evidence="1">The sequence shown here is derived from an EMBL/GenBank/DDBJ whole genome shotgun (WGS) entry which is preliminary data.</text>
</comment>
<accession>A0A371F2Q5</accession>